<organism evidence="1 2">
    <name type="scientific">Legionella israelensis</name>
    <dbReference type="NCBI Taxonomy" id="454"/>
    <lineage>
        <taxon>Bacteria</taxon>
        <taxon>Pseudomonadati</taxon>
        <taxon>Pseudomonadota</taxon>
        <taxon>Gammaproteobacteria</taxon>
        <taxon>Legionellales</taxon>
        <taxon>Legionellaceae</taxon>
        <taxon>Legionella</taxon>
    </lineage>
</organism>
<name>A0A0W0WGR4_9GAMM</name>
<comment type="caution">
    <text evidence="1">The sequence shown here is derived from an EMBL/GenBank/DDBJ whole genome shotgun (WGS) entry which is preliminary data.</text>
</comment>
<dbReference type="InterPro" id="IPR014993">
    <property type="entry name" value="DUF1841"/>
</dbReference>
<evidence type="ECO:0000313" key="2">
    <source>
        <dbReference type="Proteomes" id="UP000054761"/>
    </source>
</evidence>
<protein>
    <submittedName>
        <fullName evidence="1">Uncharacterized protein</fullName>
    </submittedName>
</protein>
<proteinExistence type="predicted"/>
<sequence length="145" mass="17023">MFYGNHVQDTRQLFFTCWQKYKKKLPLLPLETQIINVIIDHPEYHALLDNQSSNLNKSYLPEMGETNPFLHMGLHMAVREQIATDRPQGIKNIYQLLINKGNEPINVEHLMMERLAECLWAAQKDNRIPDESSYLNQLKKLCRSV</sequence>
<reference evidence="1 2" key="1">
    <citation type="submission" date="2015-11" db="EMBL/GenBank/DDBJ databases">
        <title>Genomic analysis of 38 Legionella species identifies large and diverse effector repertoires.</title>
        <authorList>
            <person name="Burstein D."/>
            <person name="Amaro F."/>
            <person name="Zusman T."/>
            <person name="Lifshitz Z."/>
            <person name="Cohen O."/>
            <person name="Gilbert J.A."/>
            <person name="Pupko T."/>
            <person name="Shuman H.A."/>
            <person name="Segal G."/>
        </authorList>
    </citation>
    <scope>NUCLEOTIDE SEQUENCE [LARGE SCALE GENOMIC DNA]</scope>
    <source>
        <strain evidence="1 2">Bercovier 4</strain>
    </source>
</reference>
<dbReference type="EMBL" id="LNYH01000021">
    <property type="protein sequence ID" value="KTD31528.1"/>
    <property type="molecule type" value="Genomic_DNA"/>
</dbReference>
<gene>
    <name evidence="1" type="ORF">Lisr_0611</name>
</gene>
<dbReference type="STRING" id="454.Lisr_0611"/>
<dbReference type="Proteomes" id="UP000054761">
    <property type="component" value="Unassembled WGS sequence"/>
</dbReference>
<dbReference type="OrthoDB" id="9789432at2"/>
<evidence type="ECO:0000313" key="1">
    <source>
        <dbReference type="EMBL" id="KTD31528.1"/>
    </source>
</evidence>
<keyword evidence="2" id="KW-1185">Reference proteome</keyword>
<dbReference type="RefSeq" id="WP_058501002.1">
    <property type="nucleotide sequence ID" value="NZ_CAAAJA010000006.1"/>
</dbReference>
<dbReference type="AlphaFoldDB" id="A0A0W0WGR4"/>
<dbReference type="Pfam" id="PF08897">
    <property type="entry name" value="DUF1841"/>
    <property type="match status" value="1"/>
</dbReference>
<accession>A0A0W0WGR4</accession>
<dbReference type="PATRIC" id="fig|454.4.peg.645"/>